<evidence type="ECO:0000256" key="4">
    <source>
        <dbReference type="ARBA" id="ARBA00022759"/>
    </source>
</evidence>
<evidence type="ECO:0000256" key="6">
    <source>
        <dbReference type="SAM" id="MobiDB-lite"/>
    </source>
</evidence>
<dbReference type="PaxDb" id="3055-EDP04037"/>
<feature type="compositionally biased region" description="Low complexity" evidence="6">
    <location>
        <begin position="103"/>
        <end position="120"/>
    </location>
</feature>
<dbReference type="Pfam" id="PF04493">
    <property type="entry name" value="Endonuclease_5"/>
    <property type="match status" value="2"/>
</dbReference>
<feature type="compositionally biased region" description="Low complexity" evidence="6">
    <location>
        <begin position="262"/>
        <end position="301"/>
    </location>
</feature>
<keyword evidence="3" id="KW-0540">Nuclease</keyword>
<dbReference type="InParanoid" id="A0A2K3DKX6"/>
<evidence type="ECO:0000256" key="5">
    <source>
        <dbReference type="ARBA" id="ARBA00022801"/>
    </source>
</evidence>
<dbReference type="STRING" id="3055.A0A2K3DKX6"/>
<dbReference type="KEGG" id="cre:CHLRE_07g346100v5"/>
<keyword evidence="4" id="KW-0255">Endonuclease</keyword>
<dbReference type="RefSeq" id="XP_042923028.1">
    <property type="nucleotide sequence ID" value="XM_043064460.1"/>
</dbReference>
<feature type="compositionally biased region" description="Low complexity" evidence="6">
    <location>
        <begin position="309"/>
        <end position="345"/>
    </location>
</feature>
<evidence type="ECO:0000256" key="3">
    <source>
        <dbReference type="ARBA" id="ARBA00022722"/>
    </source>
</evidence>
<dbReference type="ExpressionAtlas" id="A0A2K3DKX6">
    <property type="expression patterns" value="baseline and differential"/>
</dbReference>
<evidence type="ECO:0000313" key="7">
    <source>
        <dbReference type="EMBL" id="PNW81192.1"/>
    </source>
</evidence>
<dbReference type="FunCoup" id="A0A2K3DKX6">
    <property type="interactions" value="1249"/>
</dbReference>
<dbReference type="OrthoDB" id="20018at2759"/>
<protein>
    <recommendedName>
        <fullName evidence="9">Endonuclease V</fullName>
    </recommendedName>
</protein>
<evidence type="ECO:0000256" key="1">
    <source>
        <dbReference type="ARBA" id="ARBA00004496"/>
    </source>
</evidence>
<dbReference type="InterPro" id="IPR007581">
    <property type="entry name" value="Endonuclease-V"/>
</dbReference>
<reference evidence="7 8" key="1">
    <citation type="journal article" date="2007" name="Science">
        <title>The Chlamydomonas genome reveals the evolution of key animal and plant functions.</title>
        <authorList>
            <person name="Merchant S.S."/>
            <person name="Prochnik S.E."/>
            <person name="Vallon O."/>
            <person name="Harris E.H."/>
            <person name="Karpowicz S.J."/>
            <person name="Witman G.B."/>
            <person name="Terry A."/>
            <person name="Salamov A."/>
            <person name="Fritz-Laylin L.K."/>
            <person name="Marechal-Drouard L."/>
            <person name="Marshall W.F."/>
            <person name="Qu L.H."/>
            <person name="Nelson D.R."/>
            <person name="Sanderfoot A.A."/>
            <person name="Spalding M.H."/>
            <person name="Kapitonov V.V."/>
            <person name="Ren Q."/>
            <person name="Ferris P."/>
            <person name="Lindquist E."/>
            <person name="Shapiro H."/>
            <person name="Lucas S.M."/>
            <person name="Grimwood J."/>
            <person name="Schmutz J."/>
            <person name="Cardol P."/>
            <person name="Cerutti H."/>
            <person name="Chanfreau G."/>
            <person name="Chen C.L."/>
            <person name="Cognat V."/>
            <person name="Croft M.T."/>
            <person name="Dent R."/>
            <person name="Dutcher S."/>
            <person name="Fernandez E."/>
            <person name="Fukuzawa H."/>
            <person name="Gonzalez-Ballester D."/>
            <person name="Gonzalez-Halphen D."/>
            <person name="Hallmann A."/>
            <person name="Hanikenne M."/>
            <person name="Hippler M."/>
            <person name="Inwood W."/>
            <person name="Jabbari K."/>
            <person name="Kalanon M."/>
            <person name="Kuras R."/>
            <person name="Lefebvre P.A."/>
            <person name="Lemaire S.D."/>
            <person name="Lobanov A.V."/>
            <person name="Lohr M."/>
            <person name="Manuell A."/>
            <person name="Meier I."/>
            <person name="Mets L."/>
            <person name="Mittag M."/>
            <person name="Mittelmeier T."/>
            <person name="Moroney J.V."/>
            <person name="Moseley J."/>
            <person name="Napoli C."/>
            <person name="Nedelcu A.M."/>
            <person name="Niyogi K."/>
            <person name="Novoselov S.V."/>
            <person name="Paulsen I.T."/>
            <person name="Pazour G."/>
            <person name="Purton S."/>
            <person name="Ral J.P."/>
            <person name="Riano-Pachon D.M."/>
            <person name="Riekhof W."/>
            <person name="Rymarquis L."/>
            <person name="Schroda M."/>
            <person name="Stern D."/>
            <person name="Umen J."/>
            <person name="Willows R."/>
            <person name="Wilson N."/>
            <person name="Zimmer S.L."/>
            <person name="Allmer J."/>
            <person name="Balk J."/>
            <person name="Bisova K."/>
            <person name="Chen C.J."/>
            <person name="Elias M."/>
            <person name="Gendler K."/>
            <person name="Hauser C."/>
            <person name="Lamb M.R."/>
            <person name="Ledford H."/>
            <person name="Long J.C."/>
            <person name="Minagawa J."/>
            <person name="Page M.D."/>
            <person name="Pan J."/>
            <person name="Pootakham W."/>
            <person name="Roje S."/>
            <person name="Rose A."/>
            <person name="Stahlberg E."/>
            <person name="Terauchi A.M."/>
            <person name="Yang P."/>
            <person name="Ball S."/>
            <person name="Bowler C."/>
            <person name="Dieckmann C.L."/>
            <person name="Gladyshev V.N."/>
            <person name="Green P."/>
            <person name="Jorgensen R."/>
            <person name="Mayfield S."/>
            <person name="Mueller-Roeber B."/>
            <person name="Rajamani S."/>
            <person name="Sayre R.T."/>
            <person name="Brokstein P."/>
            <person name="Dubchak I."/>
            <person name="Goodstein D."/>
            <person name="Hornick L."/>
            <person name="Huang Y.W."/>
            <person name="Jhaveri J."/>
            <person name="Luo Y."/>
            <person name="Martinez D."/>
            <person name="Ngau W.C."/>
            <person name="Otillar B."/>
            <person name="Poliakov A."/>
            <person name="Porter A."/>
            <person name="Szajkowski L."/>
            <person name="Werner G."/>
            <person name="Zhou K."/>
            <person name="Grigoriev I.V."/>
            <person name="Rokhsar D.S."/>
            <person name="Grossman A.R."/>
        </authorList>
    </citation>
    <scope>NUCLEOTIDE SEQUENCE [LARGE SCALE GENOMIC DNA]</scope>
    <source>
        <strain evidence="8">CC-503</strain>
    </source>
</reference>
<dbReference type="GO" id="GO:0016891">
    <property type="term" value="F:RNA endonuclease activity producing 5'-phosphomonoesters, hydrolytic mechanism"/>
    <property type="evidence" value="ECO:0000318"/>
    <property type="project" value="GO_Central"/>
</dbReference>
<gene>
    <name evidence="7" type="ORF">CHLRE_07g346100v5</name>
</gene>
<dbReference type="Proteomes" id="UP000006906">
    <property type="component" value="Chromosome 7"/>
</dbReference>
<dbReference type="PANTHER" id="PTHR28511">
    <property type="entry name" value="ENDONUCLEASE V"/>
    <property type="match status" value="1"/>
</dbReference>
<feature type="compositionally biased region" description="Polar residues" evidence="6">
    <location>
        <begin position="58"/>
        <end position="74"/>
    </location>
</feature>
<dbReference type="GO" id="GO:0005730">
    <property type="term" value="C:nucleolus"/>
    <property type="evidence" value="ECO:0000318"/>
    <property type="project" value="GO_Central"/>
</dbReference>
<comment type="subcellular location">
    <subcellularLocation>
        <location evidence="1">Cytoplasm</location>
    </subcellularLocation>
</comment>
<dbReference type="PANTHER" id="PTHR28511:SF1">
    <property type="entry name" value="ENDONUCLEASE V"/>
    <property type="match status" value="1"/>
</dbReference>
<dbReference type="EMBL" id="CM008968">
    <property type="protein sequence ID" value="PNW81192.1"/>
    <property type="molecule type" value="Genomic_DNA"/>
</dbReference>
<organism evidence="7 8">
    <name type="scientific">Chlamydomonas reinhardtii</name>
    <name type="common">Chlamydomonas smithii</name>
    <dbReference type="NCBI Taxonomy" id="3055"/>
    <lineage>
        <taxon>Eukaryota</taxon>
        <taxon>Viridiplantae</taxon>
        <taxon>Chlorophyta</taxon>
        <taxon>core chlorophytes</taxon>
        <taxon>Chlorophyceae</taxon>
        <taxon>CS clade</taxon>
        <taxon>Chlamydomonadales</taxon>
        <taxon>Chlamydomonadaceae</taxon>
        <taxon>Chlamydomonas</taxon>
    </lineage>
</organism>
<feature type="region of interest" description="Disordered" evidence="6">
    <location>
        <begin position="262"/>
        <end position="350"/>
    </location>
</feature>
<accession>A0A2K3DKX6</accession>
<sequence length="469" mass="47633">MARQVVVVDDVPWRLQQQQAGPELPEAGGLGGEGGATGRLPLLQRVGGLDISFVEVEPSNSSSGSPAQQAQRQPEGTHEQRQGQRQQSLAACPVDGQGGDHQGQGSALQQASSGSGTAGARENEGAAGGEDEDGVEDGGPTSHGPGVAALVVCSYPDMAVLYEDYQPVDLAIPYLPGFLGFREAAAYKVLLERVRARALQLEPQVLLVDGCGVLHPRACGSACQVGVVCGYPAVGVAKNLLVVDGLDRWEVRRQLEARRQAQQQEQAQAKQGQAQDGQEQARGQEADLQAAAAEAQRRGQGPVPGASDAAAAAAAAATTTTATDHPPAAGKAGASTAAQTTTAGAKAHRKPAAAVEGAAAAAVAPQDVQVPLRGVSGAVHGAALCPGASRRPLFVSVGHRLSLASAVELVARCCLHRIPEPIRQADLRSRQWLRTHLPPGAATAAAADASAATAAGAGFLTSGASPLVG</sequence>
<dbReference type="Gramene" id="PNW81192">
    <property type="protein sequence ID" value="PNW81192"/>
    <property type="gene ID" value="CHLRE_07g346100v5"/>
</dbReference>
<keyword evidence="5" id="KW-0378">Hydrolase</keyword>
<feature type="compositionally biased region" description="Gly residues" evidence="6">
    <location>
        <begin position="28"/>
        <end position="37"/>
    </location>
</feature>
<dbReference type="GO" id="GO:0005737">
    <property type="term" value="C:cytoplasm"/>
    <property type="evidence" value="ECO:0000318"/>
    <property type="project" value="GO_Central"/>
</dbReference>
<feature type="region of interest" description="Disordered" evidence="6">
    <location>
        <begin position="10"/>
        <end position="142"/>
    </location>
</feature>
<dbReference type="GeneID" id="5718141"/>
<evidence type="ECO:0000313" key="8">
    <source>
        <dbReference type="Proteomes" id="UP000006906"/>
    </source>
</evidence>
<name>A0A2K3DKX6_CHLRE</name>
<dbReference type="AlphaFoldDB" id="A0A2K3DKX6"/>
<keyword evidence="2" id="KW-0963">Cytoplasm</keyword>
<evidence type="ECO:0000256" key="2">
    <source>
        <dbReference type="ARBA" id="ARBA00022490"/>
    </source>
</evidence>
<dbReference type="Gene3D" id="3.30.2170.10">
    <property type="entry name" value="archaeoglobus fulgidus dsm 4304 superfamily"/>
    <property type="match status" value="2"/>
</dbReference>
<proteinExistence type="predicted"/>
<keyword evidence="8" id="KW-1185">Reference proteome</keyword>
<dbReference type="GO" id="GO:0006281">
    <property type="term" value="P:DNA repair"/>
    <property type="evidence" value="ECO:0007669"/>
    <property type="project" value="InterPro"/>
</dbReference>
<evidence type="ECO:0008006" key="9">
    <source>
        <dbReference type="Google" id="ProtNLM"/>
    </source>
</evidence>
<dbReference type="GO" id="GO:0003727">
    <property type="term" value="F:single-stranded RNA binding"/>
    <property type="evidence" value="ECO:0000318"/>
    <property type="project" value="GO_Central"/>
</dbReference>
<dbReference type="OMA" id="CCLHRIP"/>